<keyword evidence="1" id="KW-1133">Transmembrane helix</keyword>
<evidence type="ECO:0000259" key="2">
    <source>
        <dbReference type="SMART" id="SM00306"/>
    </source>
</evidence>
<dbReference type="PANTHER" id="PTHR46706">
    <property type="entry name" value="PROTEIN QUA-1-RELATED"/>
    <property type="match status" value="1"/>
</dbReference>
<keyword evidence="1" id="KW-0472">Membrane</keyword>
<dbReference type="Gene3D" id="2.170.16.10">
    <property type="entry name" value="Hedgehog/Intein (Hint) domain"/>
    <property type="match status" value="1"/>
</dbReference>
<dbReference type="EMBL" id="CAICTM010000742">
    <property type="protein sequence ID" value="CAB9515861.1"/>
    <property type="molecule type" value="Genomic_DNA"/>
</dbReference>
<keyword evidence="1" id="KW-0812">Transmembrane</keyword>
<protein>
    <submittedName>
        <fullName evidence="3">HintC</fullName>
    </submittedName>
</protein>
<dbReference type="Proteomes" id="UP001153069">
    <property type="component" value="Unassembled WGS sequence"/>
</dbReference>
<sequence length="326" mass="36324">MYMESDPDQEFRLDCDDEEDNCSVFSVGRFHPGSNSNRRLPEAEADQCEDDDDCNGDFTCVTVNIEKHCTCNEDTDCDYLLESGGSHYGFRSYTNVDAQCPTSTVCRVYWDCFSASMTTMTPDGPKRMDELKINDLVLTSSGKFQKVYAWLHRTPEKVAASQARESEYLQIVIDTGNKIEITPKHMIYINDQQYPVEAGHVKVGDYLSLMEPGHAAKAFTHLITSPLRLLCIHVNSAFCEVDMDEEAFLPFSKGVDKLYVASANAGVVDTVLMLTGFVGMLAHGIELFFKLFGLPLMASGCVLALISVVTPFNFNMKIVSKAKKVD</sequence>
<gene>
    <name evidence="3" type="ORF">SEMRO_743_G196040.1</name>
</gene>
<dbReference type="InterPro" id="IPR001767">
    <property type="entry name" value="Hedgehog_Hint"/>
</dbReference>
<accession>A0A9N8HJ64</accession>
<dbReference type="PROSITE" id="PS50817">
    <property type="entry name" value="INTEIN_N_TER"/>
    <property type="match status" value="1"/>
</dbReference>
<dbReference type="Pfam" id="PF01079">
    <property type="entry name" value="Hint"/>
    <property type="match status" value="1"/>
</dbReference>
<dbReference type="InterPro" id="IPR003587">
    <property type="entry name" value="Hint_dom_N"/>
</dbReference>
<dbReference type="InterPro" id="IPR006141">
    <property type="entry name" value="Intein_N"/>
</dbReference>
<feature type="domain" description="Hint" evidence="2">
    <location>
        <begin position="110"/>
        <end position="211"/>
    </location>
</feature>
<dbReference type="GO" id="GO:0016540">
    <property type="term" value="P:protein autoprocessing"/>
    <property type="evidence" value="ECO:0007669"/>
    <property type="project" value="InterPro"/>
</dbReference>
<dbReference type="SMART" id="SM00306">
    <property type="entry name" value="HintN"/>
    <property type="match status" value="1"/>
</dbReference>
<organism evidence="3 4">
    <name type="scientific">Seminavis robusta</name>
    <dbReference type="NCBI Taxonomy" id="568900"/>
    <lineage>
        <taxon>Eukaryota</taxon>
        <taxon>Sar</taxon>
        <taxon>Stramenopiles</taxon>
        <taxon>Ochrophyta</taxon>
        <taxon>Bacillariophyta</taxon>
        <taxon>Bacillariophyceae</taxon>
        <taxon>Bacillariophycidae</taxon>
        <taxon>Naviculales</taxon>
        <taxon>Naviculaceae</taxon>
        <taxon>Seminavis</taxon>
    </lineage>
</organism>
<dbReference type="InterPro" id="IPR036844">
    <property type="entry name" value="Hint_dom_sf"/>
</dbReference>
<comment type="caution">
    <text evidence="3">The sequence shown here is derived from an EMBL/GenBank/DDBJ whole genome shotgun (WGS) entry which is preliminary data.</text>
</comment>
<dbReference type="CDD" id="cd00081">
    <property type="entry name" value="Hint"/>
    <property type="match status" value="1"/>
</dbReference>
<evidence type="ECO:0000313" key="3">
    <source>
        <dbReference type="EMBL" id="CAB9515861.1"/>
    </source>
</evidence>
<dbReference type="AlphaFoldDB" id="A0A9N8HJ64"/>
<dbReference type="PANTHER" id="PTHR46706:SF12">
    <property type="entry name" value="PROTEIN QUA-1-RELATED"/>
    <property type="match status" value="1"/>
</dbReference>
<evidence type="ECO:0000256" key="1">
    <source>
        <dbReference type="SAM" id="Phobius"/>
    </source>
</evidence>
<dbReference type="SUPFAM" id="SSF51294">
    <property type="entry name" value="Hedgehog/intein (Hint) domain"/>
    <property type="match status" value="1"/>
</dbReference>
<name>A0A9N8HJ64_9STRA</name>
<reference evidence="3" key="1">
    <citation type="submission" date="2020-06" db="EMBL/GenBank/DDBJ databases">
        <authorList>
            <consortium name="Plant Systems Biology data submission"/>
        </authorList>
    </citation>
    <scope>NUCLEOTIDE SEQUENCE</scope>
    <source>
        <strain evidence="3">D6</strain>
    </source>
</reference>
<feature type="transmembrane region" description="Helical" evidence="1">
    <location>
        <begin position="258"/>
        <end position="285"/>
    </location>
</feature>
<dbReference type="InterPro" id="IPR052140">
    <property type="entry name" value="Dev_Signal_Hedgehog-like"/>
</dbReference>
<dbReference type="OrthoDB" id="5846205at2759"/>
<evidence type="ECO:0000313" key="4">
    <source>
        <dbReference type="Proteomes" id="UP001153069"/>
    </source>
</evidence>
<feature type="transmembrane region" description="Helical" evidence="1">
    <location>
        <begin position="291"/>
        <end position="314"/>
    </location>
</feature>
<keyword evidence="4" id="KW-1185">Reference proteome</keyword>
<dbReference type="GO" id="GO:0016539">
    <property type="term" value="P:intein-mediated protein splicing"/>
    <property type="evidence" value="ECO:0007669"/>
    <property type="project" value="InterPro"/>
</dbReference>
<proteinExistence type="predicted"/>